<dbReference type="PANTHER" id="PTHR43124">
    <property type="entry name" value="PURINE EFFLUX PUMP PBUE"/>
    <property type="match status" value="1"/>
</dbReference>
<comment type="subcellular location">
    <subcellularLocation>
        <location evidence="1">Cell membrane</location>
        <topology evidence="1">Multi-pass membrane protein</topology>
    </subcellularLocation>
</comment>
<proteinExistence type="predicted"/>
<dbReference type="EMBL" id="JAXCLX010000001">
    <property type="protein sequence ID" value="MDY0872319.1"/>
    <property type="molecule type" value="Genomic_DNA"/>
</dbReference>
<feature type="transmembrane region" description="Helical" evidence="6">
    <location>
        <begin position="358"/>
        <end position="380"/>
    </location>
</feature>
<dbReference type="Pfam" id="PF07690">
    <property type="entry name" value="MFS_1"/>
    <property type="match status" value="1"/>
</dbReference>
<reference evidence="8 9" key="1">
    <citation type="journal article" date="2013" name="Antonie Van Leeuwenhoek">
        <title>Dongia rigui sp. nov., isolated from freshwater of a large wetland in Korea.</title>
        <authorList>
            <person name="Baik K.S."/>
            <person name="Hwang Y.M."/>
            <person name="Choi J.S."/>
            <person name="Kwon J."/>
            <person name="Seong C.N."/>
        </authorList>
    </citation>
    <scope>NUCLEOTIDE SEQUENCE [LARGE SCALE GENOMIC DNA]</scope>
    <source>
        <strain evidence="8 9">04SU4-P</strain>
    </source>
</reference>
<feature type="transmembrane region" description="Helical" evidence="6">
    <location>
        <begin position="7"/>
        <end position="27"/>
    </location>
</feature>
<evidence type="ECO:0000256" key="2">
    <source>
        <dbReference type="ARBA" id="ARBA00022475"/>
    </source>
</evidence>
<feature type="transmembrane region" description="Helical" evidence="6">
    <location>
        <begin position="101"/>
        <end position="123"/>
    </location>
</feature>
<dbReference type="CDD" id="cd06174">
    <property type="entry name" value="MFS"/>
    <property type="match status" value="1"/>
</dbReference>
<dbReference type="InterPro" id="IPR011701">
    <property type="entry name" value="MFS"/>
</dbReference>
<evidence type="ECO:0000313" key="8">
    <source>
        <dbReference type="EMBL" id="MDY0872319.1"/>
    </source>
</evidence>
<feature type="domain" description="Major facilitator superfamily (MFS) profile" evidence="7">
    <location>
        <begin position="8"/>
        <end position="384"/>
    </location>
</feature>
<keyword evidence="2" id="KW-1003">Cell membrane</keyword>
<evidence type="ECO:0000256" key="4">
    <source>
        <dbReference type="ARBA" id="ARBA00022989"/>
    </source>
</evidence>
<feature type="transmembrane region" description="Helical" evidence="6">
    <location>
        <begin position="269"/>
        <end position="287"/>
    </location>
</feature>
<comment type="caution">
    <text evidence="8">The sequence shown here is derived from an EMBL/GenBank/DDBJ whole genome shotgun (WGS) entry which is preliminary data.</text>
</comment>
<dbReference type="InterPro" id="IPR020846">
    <property type="entry name" value="MFS_dom"/>
</dbReference>
<keyword evidence="4 6" id="KW-1133">Transmembrane helix</keyword>
<dbReference type="RefSeq" id="WP_320500739.1">
    <property type="nucleotide sequence ID" value="NZ_JAXCLX010000001.1"/>
</dbReference>
<dbReference type="PROSITE" id="PS50850">
    <property type="entry name" value="MFS"/>
    <property type="match status" value="1"/>
</dbReference>
<evidence type="ECO:0000259" key="7">
    <source>
        <dbReference type="PROSITE" id="PS50850"/>
    </source>
</evidence>
<feature type="transmembrane region" description="Helical" evidence="6">
    <location>
        <begin position="293"/>
        <end position="317"/>
    </location>
</feature>
<dbReference type="InterPro" id="IPR050189">
    <property type="entry name" value="MFS_Efflux_Transporters"/>
</dbReference>
<accession>A0ABU5DYG7</accession>
<dbReference type="SUPFAM" id="SSF103473">
    <property type="entry name" value="MFS general substrate transporter"/>
    <property type="match status" value="1"/>
</dbReference>
<gene>
    <name evidence="8" type="ORF">SMD31_10315</name>
</gene>
<evidence type="ECO:0000256" key="1">
    <source>
        <dbReference type="ARBA" id="ARBA00004651"/>
    </source>
</evidence>
<dbReference type="Proteomes" id="UP001271769">
    <property type="component" value="Unassembled WGS sequence"/>
</dbReference>
<keyword evidence="9" id="KW-1185">Reference proteome</keyword>
<dbReference type="PANTHER" id="PTHR43124:SF3">
    <property type="entry name" value="CHLORAMPHENICOL EFFLUX PUMP RV0191"/>
    <property type="match status" value="1"/>
</dbReference>
<evidence type="ECO:0000256" key="6">
    <source>
        <dbReference type="SAM" id="Phobius"/>
    </source>
</evidence>
<feature type="transmembrane region" description="Helical" evidence="6">
    <location>
        <begin position="238"/>
        <end position="262"/>
    </location>
</feature>
<evidence type="ECO:0000256" key="5">
    <source>
        <dbReference type="ARBA" id="ARBA00023136"/>
    </source>
</evidence>
<feature type="transmembrane region" description="Helical" evidence="6">
    <location>
        <begin position="47"/>
        <end position="66"/>
    </location>
</feature>
<organism evidence="8 9">
    <name type="scientific">Dongia rigui</name>
    <dbReference type="NCBI Taxonomy" id="940149"/>
    <lineage>
        <taxon>Bacteria</taxon>
        <taxon>Pseudomonadati</taxon>
        <taxon>Pseudomonadota</taxon>
        <taxon>Alphaproteobacteria</taxon>
        <taxon>Rhodospirillales</taxon>
        <taxon>Dongiaceae</taxon>
        <taxon>Dongia</taxon>
    </lineage>
</organism>
<evidence type="ECO:0000256" key="3">
    <source>
        <dbReference type="ARBA" id="ARBA00022692"/>
    </source>
</evidence>
<feature type="transmembrane region" description="Helical" evidence="6">
    <location>
        <begin position="329"/>
        <end position="352"/>
    </location>
</feature>
<evidence type="ECO:0000313" key="9">
    <source>
        <dbReference type="Proteomes" id="UP001271769"/>
    </source>
</evidence>
<sequence>MTAVERTCWPVALLGVSISAFGAYLQFKLPPILPSFLASYPHSNNVAAWFMSIFALVGLLASAPLGRLVERHVLGLALGLGLGIAALGILIGLAAPQSAPLMLLARGLEGLTFAIFAVIGPVIANSATARRDLGLVTGLIAAWIPIGQLLAGGLALAGADWHALWLINLALMLPIIAMAWWYRPWLGTVKRPAGTGHLTKTHPGLFIGAGLFLLWSLQFFAFMTWLTKYLTGELHLSATAAILAYLTPVIVVMTCNIATGWALAHGVKFLPLLFAGLLSQSFVWLTAPWLDGIVGLLMLVVFGIGAGIAPACFFHLPHKLDGVSAGPKAYGVLMTGRNSGVFLGPILMAWLFQGNLGWHGAAFVIAGISLVAALLSLTLAPRLRVP</sequence>
<feature type="transmembrane region" description="Helical" evidence="6">
    <location>
        <begin position="135"/>
        <end position="157"/>
    </location>
</feature>
<feature type="transmembrane region" description="Helical" evidence="6">
    <location>
        <begin position="163"/>
        <end position="182"/>
    </location>
</feature>
<name>A0ABU5DYG7_9PROT</name>
<keyword evidence="5 6" id="KW-0472">Membrane</keyword>
<keyword evidence="3 6" id="KW-0812">Transmembrane</keyword>
<feature type="transmembrane region" description="Helical" evidence="6">
    <location>
        <begin position="73"/>
        <end position="95"/>
    </location>
</feature>
<dbReference type="InterPro" id="IPR036259">
    <property type="entry name" value="MFS_trans_sf"/>
</dbReference>
<feature type="transmembrane region" description="Helical" evidence="6">
    <location>
        <begin position="203"/>
        <end position="226"/>
    </location>
</feature>
<dbReference type="Gene3D" id="1.20.1250.20">
    <property type="entry name" value="MFS general substrate transporter like domains"/>
    <property type="match status" value="2"/>
</dbReference>
<protein>
    <submittedName>
        <fullName evidence="8">MFS transporter</fullName>
    </submittedName>
</protein>